<dbReference type="SUPFAM" id="SSF75005">
    <property type="entry name" value="Arabinanase/levansucrase/invertase"/>
    <property type="match status" value="1"/>
</dbReference>
<keyword evidence="2" id="KW-0378">Hydrolase</keyword>
<name>A0A060CEK6_9CORY</name>
<keyword evidence="3" id="KW-0326">Glycosidase</keyword>
<proteinExistence type="inferred from homology"/>
<evidence type="ECO:0000256" key="2">
    <source>
        <dbReference type="ARBA" id="ARBA00022801"/>
    </source>
</evidence>
<dbReference type="AlphaFoldDB" id="A0A060CEK6"/>
<feature type="domain" description="Glycosyl hydrolase family 32 N-terminal" evidence="4">
    <location>
        <begin position="1"/>
        <end position="92"/>
    </location>
</feature>
<feature type="non-terminal residue" evidence="5">
    <location>
        <position position="1"/>
    </location>
</feature>
<reference evidence="5" key="1">
    <citation type="journal article" date="2013" name="Environ. Microbiol.">
        <title>Seasonally variable intestinal metagenomes of the red palm weevil (Rhynchophorus ferrugineus).</title>
        <authorList>
            <person name="Jia S."/>
            <person name="Zhang X."/>
            <person name="Zhang G."/>
            <person name="Yin A."/>
            <person name="Zhang S."/>
            <person name="Li F."/>
            <person name="Wang L."/>
            <person name="Zhao D."/>
            <person name="Yun Q."/>
            <person name="Tala"/>
            <person name="Wang J."/>
            <person name="Sun G."/>
            <person name="Baabdullah M."/>
            <person name="Yu X."/>
            <person name="Hu S."/>
            <person name="Al-Mssallem I.S."/>
            <person name="Yu J."/>
        </authorList>
    </citation>
    <scope>NUCLEOTIDE SEQUENCE</scope>
</reference>
<accession>A0A060CEK6</accession>
<organism evidence="5">
    <name type="scientific">uncultured Corynebacterium sp</name>
    <dbReference type="NCBI Taxonomy" id="159447"/>
    <lineage>
        <taxon>Bacteria</taxon>
        <taxon>Bacillati</taxon>
        <taxon>Actinomycetota</taxon>
        <taxon>Actinomycetes</taxon>
        <taxon>Mycobacteriales</taxon>
        <taxon>Corynebacteriaceae</taxon>
        <taxon>Corynebacterium</taxon>
        <taxon>environmental samples</taxon>
    </lineage>
</organism>
<comment type="similarity">
    <text evidence="1">Belongs to the glycosyl hydrolase 32 family.</text>
</comment>
<evidence type="ECO:0000256" key="1">
    <source>
        <dbReference type="ARBA" id="ARBA00009902"/>
    </source>
</evidence>
<evidence type="ECO:0000313" key="5">
    <source>
        <dbReference type="EMBL" id="AIA95103.1"/>
    </source>
</evidence>
<dbReference type="Pfam" id="PF00251">
    <property type="entry name" value="Glyco_hydro_32N"/>
    <property type="match status" value="1"/>
</dbReference>
<protein>
    <submittedName>
        <fullName evidence="5">Glyco_hydro_32N</fullName>
    </submittedName>
</protein>
<dbReference type="GO" id="GO:0016798">
    <property type="term" value="F:hydrolase activity, acting on glycosyl bonds"/>
    <property type="evidence" value="ECO:0007669"/>
    <property type="project" value="UniProtKB-KW"/>
</dbReference>
<dbReference type="Gene3D" id="2.115.10.20">
    <property type="entry name" value="Glycosyl hydrolase domain, family 43"/>
    <property type="match status" value="1"/>
</dbReference>
<sequence length="108" mass="11943">CPNVVTVNDSETGEERQVFFFCPQGIAPDREGFENVFPCVYVVGALVGTEFREATGEFTELDRGFEFYAPQAFSQQGSNTDSVVIMGWQATPVKIHSLRSKLGDGFTH</sequence>
<evidence type="ECO:0000259" key="4">
    <source>
        <dbReference type="Pfam" id="PF00251"/>
    </source>
</evidence>
<dbReference type="InterPro" id="IPR013148">
    <property type="entry name" value="Glyco_hydro_32_N"/>
</dbReference>
<dbReference type="InterPro" id="IPR023296">
    <property type="entry name" value="Glyco_hydro_beta-prop_sf"/>
</dbReference>
<dbReference type="EMBL" id="KF127743">
    <property type="protein sequence ID" value="AIA95103.1"/>
    <property type="molecule type" value="Genomic_DNA"/>
</dbReference>
<evidence type="ECO:0000256" key="3">
    <source>
        <dbReference type="ARBA" id="ARBA00023295"/>
    </source>
</evidence>